<dbReference type="InterPro" id="IPR032710">
    <property type="entry name" value="NTF2-like_dom_sf"/>
</dbReference>
<dbReference type="PANTHER" id="PTHR37042:SF4">
    <property type="entry name" value="OUTER MEMBRANE PROTEIN RV1973"/>
    <property type="match status" value="1"/>
</dbReference>
<dbReference type="OMA" id="CGTGAWT"/>
<dbReference type="Proteomes" id="UP000030848">
    <property type="component" value="Unassembled WGS sequence"/>
</dbReference>
<comment type="subcellular location">
    <subcellularLocation>
        <location evidence="1">Membrane</location>
    </subcellularLocation>
</comment>
<reference evidence="3 4" key="1">
    <citation type="submission" date="2014-10" db="EMBL/GenBank/DDBJ databases">
        <title>Genome sequence of Micropolyspora internatus JCM3315.</title>
        <authorList>
            <person name="Shin S.-K."/>
            <person name="Yi H."/>
        </authorList>
    </citation>
    <scope>NUCLEOTIDE SEQUENCE [LARGE SCALE GENOMIC DNA]</scope>
    <source>
        <strain evidence="3 4">JCM 3315</strain>
    </source>
</reference>
<dbReference type="SUPFAM" id="SSF54427">
    <property type="entry name" value="NTF2-like"/>
    <property type="match status" value="1"/>
</dbReference>
<keyword evidence="2" id="KW-0472">Membrane</keyword>
<gene>
    <name evidence="3" type="ORF">MINT15_07320</name>
</gene>
<evidence type="ECO:0000313" key="3">
    <source>
        <dbReference type="EMBL" id="KHF45515.1"/>
    </source>
</evidence>
<evidence type="ECO:0000313" key="4">
    <source>
        <dbReference type="Proteomes" id="UP000030848"/>
    </source>
</evidence>
<dbReference type="PANTHER" id="PTHR37042">
    <property type="entry name" value="OUTER MEMBRANE PROTEIN RV1973"/>
    <property type="match status" value="1"/>
</dbReference>
<dbReference type="GO" id="GO:0016020">
    <property type="term" value="C:membrane"/>
    <property type="evidence" value="ECO:0007669"/>
    <property type="project" value="UniProtKB-SubCell"/>
</dbReference>
<dbReference type="RefSeq" id="WP_012796416.1">
    <property type="nucleotide sequence ID" value="NZ_CALJZO010000106.1"/>
</dbReference>
<dbReference type="EMBL" id="JRZE01000002">
    <property type="protein sequence ID" value="KHF45515.1"/>
    <property type="molecule type" value="Genomic_DNA"/>
</dbReference>
<dbReference type="OrthoDB" id="3472661at2"/>
<protein>
    <recommendedName>
        <fullName evidence="5">Mce-associated membrane protein</fullName>
    </recommendedName>
</protein>
<evidence type="ECO:0008006" key="5">
    <source>
        <dbReference type="Google" id="ProtNLM"/>
    </source>
</evidence>
<dbReference type="AlphaFoldDB" id="A0A837DE93"/>
<comment type="caution">
    <text evidence="3">The sequence shown here is derived from an EMBL/GenBank/DDBJ whole genome shotgun (WGS) entry which is preliminary data.</text>
</comment>
<name>A0A837DE93_9PSEU</name>
<evidence type="ECO:0000256" key="1">
    <source>
        <dbReference type="ARBA" id="ARBA00004370"/>
    </source>
</evidence>
<organism evidence="3 4">
    <name type="scientific">Saccharomonospora viridis</name>
    <dbReference type="NCBI Taxonomy" id="1852"/>
    <lineage>
        <taxon>Bacteria</taxon>
        <taxon>Bacillati</taxon>
        <taxon>Actinomycetota</taxon>
        <taxon>Actinomycetes</taxon>
        <taxon>Pseudonocardiales</taxon>
        <taxon>Pseudonocardiaceae</taxon>
        <taxon>Saccharomonospora</taxon>
    </lineage>
</organism>
<accession>A0A837DE93</accession>
<proteinExistence type="predicted"/>
<sequence>MTARRVLTGAATALAVAAAVFALWGVLAWVSAAGDGDLATAAARDDALRAGREHVARLTTMDHSDVEAGLRSWLEVTTGPLRSELEDTDPATLHAVERAGTVATGAVLAAGLSEFNADHGTATLLATVEITTVAGDTEPVHVRHRYRAQLRHTDDGWKVAAFEPMPAGGAS</sequence>
<evidence type="ECO:0000256" key="2">
    <source>
        <dbReference type="ARBA" id="ARBA00023136"/>
    </source>
</evidence>